<dbReference type="Pfam" id="PF00466">
    <property type="entry name" value="Ribosomal_L10"/>
    <property type="match status" value="1"/>
</dbReference>
<gene>
    <name evidence="5" type="primary">rplJ</name>
    <name evidence="5" type="ORF">E5P55_00800</name>
</gene>
<accession>A0A7T0BRK9</accession>
<dbReference type="Gene3D" id="3.30.70.1730">
    <property type="match status" value="1"/>
</dbReference>
<dbReference type="EMBL" id="CP039370">
    <property type="protein sequence ID" value="QPJ58500.1"/>
    <property type="molecule type" value="Genomic_DNA"/>
</dbReference>
<reference evidence="5 6" key="1">
    <citation type="journal article" date="2020" name="Sci. Rep.">
        <title>Morphology, ultrastructure, genomics, and phylogeny of Euplotes vanleeuwenhoeki sp. nov. and its ultra-reduced endosymbiont Candidatus Pinguicoccus supinus sp. nov.</title>
        <authorList>
            <person name="Serra V."/>
            <person name="Gammuto L."/>
            <person name="Nitla V."/>
            <person name="Castelli M."/>
            <person name="Lanzoni O."/>
            <person name="Sassera D."/>
            <person name="Bandi C."/>
            <person name="Sandeep B.V."/>
            <person name="Verni F."/>
            <person name="Modeo L."/>
            <person name="Petroni G."/>
        </authorList>
    </citation>
    <scope>NUCLEOTIDE SEQUENCE [LARGE SCALE GENOMIC DNA]</scope>
    <source>
        <strain evidence="5 6">KKR18_Esm</strain>
    </source>
</reference>
<evidence type="ECO:0000313" key="6">
    <source>
        <dbReference type="Proteomes" id="UP000594451"/>
    </source>
</evidence>
<keyword evidence="6" id="KW-1185">Reference proteome</keyword>
<evidence type="ECO:0000256" key="2">
    <source>
        <dbReference type="ARBA" id="ARBA00008889"/>
    </source>
</evidence>
<dbReference type="SUPFAM" id="SSF160369">
    <property type="entry name" value="Ribosomal protein L10-like"/>
    <property type="match status" value="1"/>
</dbReference>
<name>A0A7T0BRK9_9BACT</name>
<sequence length="140" mass="16617">MIFDYKYLSSKFFSKIRIILKKSLAKLYVIKNKCVRNLLKVSNFNLKLKGKNAIIFAYNETQLLYVFKYLNLFTSNNIVKFVYLNNKFISKNESLDLFKLKSTDAVRLNLLNSLQYLKSKFLNILKIPQLRMLKLLKSKK</sequence>
<evidence type="ECO:0000256" key="4">
    <source>
        <dbReference type="ARBA" id="ARBA00035502"/>
    </source>
</evidence>
<proteinExistence type="inferred from homology"/>
<comment type="similarity">
    <text evidence="2">Belongs to the universal ribosomal protein uL10 family.</text>
</comment>
<comment type="function">
    <text evidence="1">Forms part of the ribosomal stalk, playing a central role in the interaction of the ribosome with GTP-bound translation factors.</text>
</comment>
<evidence type="ECO:0000256" key="1">
    <source>
        <dbReference type="ARBA" id="ARBA00002633"/>
    </source>
</evidence>
<protein>
    <recommendedName>
        <fullName evidence="3">Large ribosomal subunit protein uL10</fullName>
    </recommendedName>
    <alternativeName>
        <fullName evidence="4">50S ribosomal protein L10</fullName>
    </alternativeName>
</protein>
<dbReference type="InterPro" id="IPR043141">
    <property type="entry name" value="Ribosomal_uL10-like_sf"/>
</dbReference>
<dbReference type="GO" id="GO:0005840">
    <property type="term" value="C:ribosome"/>
    <property type="evidence" value="ECO:0007669"/>
    <property type="project" value="UniProtKB-KW"/>
</dbReference>
<evidence type="ECO:0000256" key="3">
    <source>
        <dbReference type="ARBA" id="ARBA00035202"/>
    </source>
</evidence>
<organism evidence="5 6">
    <name type="scientific">Candidatus Pinguicoccus supinus</name>
    <dbReference type="NCBI Taxonomy" id="2529394"/>
    <lineage>
        <taxon>Bacteria</taxon>
        <taxon>Pseudomonadati</taxon>
        <taxon>Verrucomicrobiota</taxon>
        <taxon>Candidatus Pinguicoccus</taxon>
    </lineage>
</organism>
<keyword evidence="5" id="KW-0689">Ribosomal protein</keyword>
<dbReference type="Proteomes" id="UP000594451">
    <property type="component" value="Chromosome"/>
</dbReference>
<evidence type="ECO:0000313" key="5">
    <source>
        <dbReference type="EMBL" id="QPJ58500.1"/>
    </source>
</evidence>
<dbReference type="AlphaFoldDB" id="A0A7T0BRK9"/>
<dbReference type="InterPro" id="IPR001790">
    <property type="entry name" value="Ribosomal_uL10"/>
</dbReference>
<dbReference type="KEGG" id="psup:E5P55_00800"/>
<keyword evidence="5" id="KW-0687">Ribonucleoprotein</keyword>